<proteinExistence type="predicted"/>
<dbReference type="PANTHER" id="PTHR47149">
    <property type="entry name" value="F-BOX PROTEIN RMF"/>
    <property type="match status" value="1"/>
</dbReference>
<dbReference type="EMBL" id="VDCV01000002">
    <property type="protein sequence ID" value="KAB5569333.1"/>
    <property type="molecule type" value="Genomic_DNA"/>
</dbReference>
<name>A0A5N5NRF2_9ROSI</name>
<dbReference type="GO" id="GO:0061458">
    <property type="term" value="P:reproductive system development"/>
    <property type="evidence" value="ECO:0007669"/>
    <property type="project" value="TreeGrafter"/>
</dbReference>
<organism evidence="1 2">
    <name type="scientific">Salix brachista</name>
    <dbReference type="NCBI Taxonomy" id="2182728"/>
    <lineage>
        <taxon>Eukaryota</taxon>
        <taxon>Viridiplantae</taxon>
        <taxon>Streptophyta</taxon>
        <taxon>Embryophyta</taxon>
        <taxon>Tracheophyta</taxon>
        <taxon>Spermatophyta</taxon>
        <taxon>Magnoliopsida</taxon>
        <taxon>eudicotyledons</taxon>
        <taxon>Gunneridae</taxon>
        <taxon>Pentapetalae</taxon>
        <taxon>rosids</taxon>
        <taxon>fabids</taxon>
        <taxon>Malpighiales</taxon>
        <taxon>Salicaceae</taxon>
        <taxon>Saliceae</taxon>
        <taxon>Salix</taxon>
    </lineage>
</organism>
<comment type="caution">
    <text evidence="1">The sequence shown here is derived from an EMBL/GenBank/DDBJ whole genome shotgun (WGS) entry which is preliminary data.</text>
</comment>
<accession>A0A5N5NRF2</accession>
<evidence type="ECO:0000313" key="2">
    <source>
        <dbReference type="Proteomes" id="UP000326939"/>
    </source>
</evidence>
<protein>
    <submittedName>
        <fullName evidence="1">Uncharacterized protein</fullName>
    </submittedName>
</protein>
<dbReference type="Proteomes" id="UP000326939">
    <property type="component" value="Chromosome 2"/>
</dbReference>
<keyword evidence="2" id="KW-1185">Reference proteome</keyword>
<reference evidence="2" key="1">
    <citation type="journal article" date="2019" name="Gigascience">
        <title>De novo genome assembly of the endangered Acer yangbiense, a plant species with extremely small populations endemic to Yunnan Province, China.</title>
        <authorList>
            <person name="Yang J."/>
            <person name="Wariss H.M."/>
            <person name="Tao L."/>
            <person name="Zhang R."/>
            <person name="Yun Q."/>
            <person name="Hollingsworth P."/>
            <person name="Dao Z."/>
            <person name="Luo G."/>
            <person name="Guo H."/>
            <person name="Ma Y."/>
            <person name="Sun W."/>
        </authorList>
    </citation>
    <scope>NUCLEOTIDE SEQUENCE [LARGE SCALE GENOMIC DNA]</scope>
    <source>
        <strain evidence="2">cv. br00</strain>
    </source>
</reference>
<dbReference type="PANTHER" id="PTHR47149:SF1">
    <property type="entry name" value="F-BOX PROTEIN RMF"/>
    <property type="match status" value="1"/>
</dbReference>
<gene>
    <name evidence="1" type="ORF">DKX38_003126</name>
</gene>
<sequence>MRKRLKRETSICSCKSPRLQNQISPRSFNWYEADLWTVMMGSLWRRLRQLADGFTPSSCMTLHENLFASVIFKSQPHVKWHSSRSSSMVRYPLIVFAYGSYPYNFRDNEKHIGKLIFWMRIGAFFFDSKVAHLSERLSLPLKIINKDEVEKAVESCGACVPSNIREGIWIAGNSNLIFFTLEMLVLNSYLSANLINSGSQAI</sequence>
<dbReference type="GO" id="GO:0005634">
    <property type="term" value="C:nucleus"/>
    <property type="evidence" value="ECO:0007669"/>
    <property type="project" value="TreeGrafter"/>
</dbReference>
<evidence type="ECO:0000313" key="1">
    <source>
        <dbReference type="EMBL" id="KAB5569333.1"/>
    </source>
</evidence>
<dbReference type="AlphaFoldDB" id="A0A5N5NRF2"/>